<dbReference type="OMA" id="AATHNEW"/>
<organism evidence="2 3">
    <name type="scientific">Helianthus annuus</name>
    <name type="common">Common sunflower</name>
    <dbReference type="NCBI Taxonomy" id="4232"/>
    <lineage>
        <taxon>Eukaryota</taxon>
        <taxon>Viridiplantae</taxon>
        <taxon>Streptophyta</taxon>
        <taxon>Embryophyta</taxon>
        <taxon>Tracheophyta</taxon>
        <taxon>Spermatophyta</taxon>
        <taxon>Magnoliopsida</taxon>
        <taxon>eudicotyledons</taxon>
        <taxon>Gunneridae</taxon>
        <taxon>Pentapetalae</taxon>
        <taxon>asterids</taxon>
        <taxon>campanulids</taxon>
        <taxon>Asterales</taxon>
        <taxon>Asteraceae</taxon>
        <taxon>Asteroideae</taxon>
        <taxon>Heliantheae alliance</taxon>
        <taxon>Heliantheae</taxon>
        <taxon>Helianthus</taxon>
    </lineage>
</organism>
<dbReference type="EMBL" id="MNCJ02000330">
    <property type="protein sequence ID" value="KAF5764330.1"/>
    <property type="molecule type" value="Genomic_DNA"/>
</dbReference>
<sequence length="137" mass="15707">MVVESIRKLTIWHTPTFHPIINHEELDHILSTLGFLPLPPAPTATTADAPVWKEYSFPAARLYLKGSSSPPRPRLPYPRIDGLHVNTYRSFLESVDVYLCMDNISDLFHIRYVFFFSRFVFLLRIGTLTLAGQGYVV</sequence>
<dbReference type="AlphaFoldDB" id="A0A251SA45"/>
<dbReference type="EMBL" id="CM007904">
    <property type="protein sequence ID" value="OTF95135.1"/>
    <property type="molecule type" value="Genomic_DNA"/>
</dbReference>
<gene>
    <name evidence="2" type="ORF">HannXRQ_Chr15g0479771</name>
    <name evidence="1" type="ORF">HanXRQr2_Chr15g0690811</name>
</gene>
<reference evidence="1 3" key="1">
    <citation type="journal article" date="2017" name="Nature">
        <title>The sunflower genome provides insights into oil metabolism, flowering and Asterid evolution.</title>
        <authorList>
            <person name="Badouin H."/>
            <person name="Gouzy J."/>
            <person name="Grassa C.J."/>
            <person name="Murat F."/>
            <person name="Staton S.E."/>
            <person name="Cottret L."/>
            <person name="Lelandais-Briere C."/>
            <person name="Owens G.L."/>
            <person name="Carrere S."/>
            <person name="Mayjonade B."/>
            <person name="Legrand L."/>
            <person name="Gill N."/>
            <person name="Kane N.C."/>
            <person name="Bowers J.E."/>
            <person name="Hubner S."/>
            <person name="Bellec A."/>
            <person name="Berard A."/>
            <person name="Berges H."/>
            <person name="Blanchet N."/>
            <person name="Boniface M.C."/>
            <person name="Brunel D."/>
            <person name="Catrice O."/>
            <person name="Chaidir N."/>
            <person name="Claudel C."/>
            <person name="Donnadieu C."/>
            <person name="Faraut T."/>
            <person name="Fievet G."/>
            <person name="Helmstetter N."/>
            <person name="King M."/>
            <person name="Knapp S.J."/>
            <person name="Lai Z."/>
            <person name="Le Paslier M.C."/>
            <person name="Lippi Y."/>
            <person name="Lorenzon L."/>
            <person name="Mandel J.R."/>
            <person name="Marage G."/>
            <person name="Marchand G."/>
            <person name="Marquand E."/>
            <person name="Bret-Mestries E."/>
            <person name="Morien E."/>
            <person name="Nambeesan S."/>
            <person name="Nguyen T."/>
            <person name="Pegot-Espagnet P."/>
            <person name="Pouilly N."/>
            <person name="Raftis F."/>
            <person name="Sallet E."/>
            <person name="Schiex T."/>
            <person name="Thomas J."/>
            <person name="Vandecasteele C."/>
            <person name="Vares D."/>
            <person name="Vear F."/>
            <person name="Vautrin S."/>
            <person name="Crespi M."/>
            <person name="Mangin B."/>
            <person name="Burke J.M."/>
            <person name="Salse J."/>
            <person name="Munos S."/>
            <person name="Vincourt P."/>
            <person name="Rieseberg L.H."/>
            <person name="Langlade N.B."/>
        </authorList>
    </citation>
    <scope>NUCLEOTIDE SEQUENCE [LARGE SCALE GENOMIC DNA]</scope>
    <source>
        <strain evidence="3">cv. SF193</strain>
        <tissue evidence="1">Leaves</tissue>
    </source>
</reference>
<dbReference type="Proteomes" id="UP000215914">
    <property type="component" value="Chromosome 15"/>
</dbReference>
<protein>
    <submittedName>
        <fullName evidence="2">Uncharacterized protein</fullName>
    </submittedName>
</protein>
<keyword evidence="3" id="KW-1185">Reference proteome</keyword>
<reference evidence="2" key="2">
    <citation type="submission" date="2017-02" db="EMBL/GenBank/DDBJ databases">
        <title>Sunflower complete genome.</title>
        <authorList>
            <person name="Langlade N."/>
            <person name="Munos S."/>
        </authorList>
    </citation>
    <scope>NUCLEOTIDE SEQUENCE [LARGE SCALE GENOMIC DNA]</scope>
    <source>
        <tissue evidence="2">Leaves</tissue>
    </source>
</reference>
<evidence type="ECO:0000313" key="1">
    <source>
        <dbReference type="EMBL" id="KAF5764330.1"/>
    </source>
</evidence>
<proteinExistence type="predicted"/>
<name>A0A251SA45_HELAN</name>
<dbReference type="Gramene" id="mRNA:HanXRQr2_Chr15g0690811">
    <property type="protein sequence ID" value="CDS:HanXRQr2_Chr15g0690811.1"/>
    <property type="gene ID" value="HanXRQr2_Chr15g0690811"/>
</dbReference>
<reference evidence="1" key="3">
    <citation type="submission" date="2020-06" db="EMBL/GenBank/DDBJ databases">
        <title>Helianthus annuus Genome sequencing and assembly Release 2.</title>
        <authorList>
            <person name="Gouzy J."/>
            <person name="Langlade N."/>
            <person name="Munos S."/>
        </authorList>
    </citation>
    <scope>NUCLEOTIDE SEQUENCE</scope>
    <source>
        <tissue evidence="1">Leaves</tissue>
    </source>
</reference>
<accession>A0A251SA45</accession>
<evidence type="ECO:0000313" key="3">
    <source>
        <dbReference type="Proteomes" id="UP000215914"/>
    </source>
</evidence>
<dbReference type="InParanoid" id="A0A251SA45"/>
<evidence type="ECO:0000313" key="2">
    <source>
        <dbReference type="EMBL" id="OTF95135.1"/>
    </source>
</evidence>